<sequence>MSTRAPWYPRPAHKLVMASIRKWFGAEFKQMLRLVPDADSKPEEHHKISEPVLLRWLLNEENMKQLNEAETTQMLGILKDMDKNSKITQVEIHQSSIGPAKDSSKAFHVWIVFVTN</sequence>
<dbReference type="PhylomeDB" id="E9I0I9"/>
<dbReference type="EMBL" id="GL733555">
    <property type="protein sequence ID" value="EFX62486.1"/>
    <property type="molecule type" value="Genomic_DNA"/>
</dbReference>
<protein>
    <submittedName>
        <fullName evidence="1">Uncharacterized protein</fullName>
    </submittedName>
</protein>
<reference evidence="1 2" key="1">
    <citation type="journal article" date="2011" name="Science">
        <title>The ecoresponsive genome of Daphnia pulex.</title>
        <authorList>
            <person name="Colbourne J.K."/>
            <person name="Pfrender M.E."/>
            <person name="Gilbert D."/>
            <person name="Thomas W.K."/>
            <person name="Tucker A."/>
            <person name="Oakley T.H."/>
            <person name="Tokishita S."/>
            <person name="Aerts A."/>
            <person name="Arnold G.J."/>
            <person name="Basu M.K."/>
            <person name="Bauer D.J."/>
            <person name="Caceres C.E."/>
            <person name="Carmel L."/>
            <person name="Casola C."/>
            <person name="Choi J.H."/>
            <person name="Detter J.C."/>
            <person name="Dong Q."/>
            <person name="Dusheyko S."/>
            <person name="Eads B.D."/>
            <person name="Frohlich T."/>
            <person name="Geiler-Samerotte K.A."/>
            <person name="Gerlach D."/>
            <person name="Hatcher P."/>
            <person name="Jogdeo S."/>
            <person name="Krijgsveld J."/>
            <person name="Kriventseva E.V."/>
            <person name="Kultz D."/>
            <person name="Laforsch C."/>
            <person name="Lindquist E."/>
            <person name="Lopez J."/>
            <person name="Manak J.R."/>
            <person name="Muller J."/>
            <person name="Pangilinan J."/>
            <person name="Patwardhan R.P."/>
            <person name="Pitluck S."/>
            <person name="Pritham E.J."/>
            <person name="Rechtsteiner A."/>
            <person name="Rho M."/>
            <person name="Rogozin I.B."/>
            <person name="Sakarya O."/>
            <person name="Salamov A."/>
            <person name="Schaack S."/>
            <person name="Shapiro H."/>
            <person name="Shiga Y."/>
            <person name="Skalitzky C."/>
            <person name="Smith Z."/>
            <person name="Souvorov A."/>
            <person name="Sung W."/>
            <person name="Tang Z."/>
            <person name="Tsuchiya D."/>
            <person name="Tu H."/>
            <person name="Vos H."/>
            <person name="Wang M."/>
            <person name="Wolf Y.I."/>
            <person name="Yamagata H."/>
            <person name="Yamada T."/>
            <person name="Ye Y."/>
            <person name="Shaw J.R."/>
            <person name="Andrews J."/>
            <person name="Crease T.J."/>
            <person name="Tang H."/>
            <person name="Lucas S.M."/>
            <person name="Robertson H.M."/>
            <person name="Bork P."/>
            <person name="Koonin E.V."/>
            <person name="Zdobnov E.M."/>
            <person name="Grigoriev I.V."/>
            <person name="Lynch M."/>
            <person name="Boore J.L."/>
        </authorList>
    </citation>
    <scope>NUCLEOTIDE SEQUENCE [LARGE SCALE GENOMIC DNA]</scope>
</reference>
<gene>
    <name evidence="1" type="ORF">DAPPUDRAFT_270336</name>
</gene>
<dbReference type="HOGENOM" id="CLU_2099286_0_0_1"/>
<dbReference type="OrthoDB" id="6398543at2759"/>
<dbReference type="InParanoid" id="E9I0I9"/>
<accession>E9I0I9</accession>
<evidence type="ECO:0000313" key="1">
    <source>
        <dbReference type="EMBL" id="EFX62486.1"/>
    </source>
</evidence>
<name>E9I0I9_DAPPU</name>
<proteinExistence type="predicted"/>
<dbReference type="Proteomes" id="UP000000305">
    <property type="component" value="Unassembled WGS sequence"/>
</dbReference>
<organism evidence="1 2">
    <name type="scientific">Daphnia pulex</name>
    <name type="common">Water flea</name>
    <dbReference type="NCBI Taxonomy" id="6669"/>
    <lineage>
        <taxon>Eukaryota</taxon>
        <taxon>Metazoa</taxon>
        <taxon>Ecdysozoa</taxon>
        <taxon>Arthropoda</taxon>
        <taxon>Crustacea</taxon>
        <taxon>Branchiopoda</taxon>
        <taxon>Diplostraca</taxon>
        <taxon>Cladocera</taxon>
        <taxon>Anomopoda</taxon>
        <taxon>Daphniidae</taxon>
        <taxon>Daphnia</taxon>
    </lineage>
</organism>
<evidence type="ECO:0000313" key="2">
    <source>
        <dbReference type="Proteomes" id="UP000000305"/>
    </source>
</evidence>
<keyword evidence="2" id="KW-1185">Reference proteome</keyword>
<dbReference type="KEGG" id="dpx:DAPPUDRAFT_270336"/>
<dbReference type="AlphaFoldDB" id="E9I0I9"/>